<organism evidence="8 9">
    <name type="scientific">Goodea atripinnis</name>
    <dbReference type="NCBI Taxonomy" id="208336"/>
    <lineage>
        <taxon>Eukaryota</taxon>
        <taxon>Metazoa</taxon>
        <taxon>Chordata</taxon>
        <taxon>Craniata</taxon>
        <taxon>Vertebrata</taxon>
        <taxon>Euteleostomi</taxon>
        <taxon>Actinopterygii</taxon>
        <taxon>Neopterygii</taxon>
        <taxon>Teleostei</taxon>
        <taxon>Neoteleostei</taxon>
        <taxon>Acanthomorphata</taxon>
        <taxon>Ovalentaria</taxon>
        <taxon>Atherinomorphae</taxon>
        <taxon>Cyprinodontiformes</taxon>
        <taxon>Goodeidae</taxon>
        <taxon>Goodea</taxon>
    </lineage>
</organism>
<evidence type="ECO:0000313" key="9">
    <source>
        <dbReference type="Proteomes" id="UP001476798"/>
    </source>
</evidence>
<dbReference type="PANTHER" id="PTHR10574:SF406">
    <property type="entry name" value="LAMININ SUBUNIT ALPHA 5"/>
    <property type="match status" value="1"/>
</dbReference>
<sequence>MFPPLSVDETLFCCQVTAYGGELRYTVSFEPYRRSLVVDGHPDVVIQGNNIFLEHYSQTKTAPRQCLHNTDGERCERCLPGFYGDPVRGGLDACKPCPCHGITSDTQFSSTCYLGSDGAPVCDSCLPGFTGRRCEREDKPAADSCGDPFLEEHIGSLLPVGCGAKPVFNFSWDKEIESYGSGNGNEDDEIDDPAKGTTAFPARTLMLTVPLSDSAILAETIKVDNVPVTSNRSAPRLPPRFTPSPEIRHSSFQHLLRIHLNAFNKRLSMLEGNTLDMKESIRSMEDQQSHLNTQLMELIAIHSLQDEDKKITELERSYADMDARLKRLEGRLEILIDGFTALAQELNKMKRSRHVSSWPQKKRFLPTLSTVIAVPLYSTPHSNKIT</sequence>
<evidence type="ECO:0000256" key="4">
    <source>
        <dbReference type="ARBA" id="ARBA00023180"/>
    </source>
</evidence>
<dbReference type="CDD" id="cd00055">
    <property type="entry name" value="EGF_Lam"/>
    <property type="match status" value="2"/>
</dbReference>
<evidence type="ECO:0000256" key="6">
    <source>
        <dbReference type="SAM" id="Coils"/>
    </source>
</evidence>
<keyword evidence="4" id="KW-0325">Glycoprotein</keyword>
<comment type="caution">
    <text evidence="8">The sequence shown here is derived from an EMBL/GenBank/DDBJ whole genome shotgun (WGS) entry which is preliminary data.</text>
</comment>
<keyword evidence="2" id="KW-0677">Repeat</keyword>
<keyword evidence="1" id="KW-0732">Signal</keyword>
<dbReference type="EMBL" id="JAHRIO010060301">
    <property type="protein sequence ID" value="MEQ2177750.1"/>
    <property type="molecule type" value="Genomic_DNA"/>
</dbReference>
<reference evidence="8 9" key="1">
    <citation type="submission" date="2021-06" db="EMBL/GenBank/DDBJ databases">
        <authorList>
            <person name="Palmer J.M."/>
        </authorList>
    </citation>
    <scope>NUCLEOTIDE SEQUENCE [LARGE SCALE GENOMIC DNA]</scope>
    <source>
        <strain evidence="8 9">GA_2019</strain>
        <tissue evidence="8">Muscle</tissue>
    </source>
</reference>
<keyword evidence="5" id="KW-0424">Laminin EGF-like domain</keyword>
<keyword evidence="9" id="KW-1185">Reference proteome</keyword>
<keyword evidence="3" id="KW-1015">Disulfide bond</keyword>
<evidence type="ECO:0000259" key="7">
    <source>
        <dbReference type="SMART" id="SM00180"/>
    </source>
</evidence>
<dbReference type="Gene3D" id="2.10.25.10">
    <property type="entry name" value="Laminin"/>
    <property type="match status" value="2"/>
</dbReference>
<dbReference type="Proteomes" id="UP001476798">
    <property type="component" value="Unassembled WGS sequence"/>
</dbReference>
<dbReference type="PANTHER" id="PTHR10574">
    <property type="entry name" value="NETRIN/LAMININ-RELATED"/>
    <property type="match status" value="1"/>
</dbReference>
<dbReference type="SMART" id="SM00180">
    <property type="entry name" value="EGF_Lam"/>
    <property type="match status" value="2"/>
</dbReference>
<evidence type="ECO:0000256" key="3">
    <source>
        <dbReference type="ARBA" id="ARBA00023157"/>
    </source>
</evidence>
<feature type="coiled-coil region" evidence="6">
    <location>
        <begin position="304"/>
        <end position="331"/>
    </location>
</feature>
<keyword evidence="6" id="KW-0175">Coiled coil</keyword>
<feature type="domain" description="Laminin EGF-like" evidence="7">
    <location>
        <begin position="97"/>
        <end position="162"/>
    </location>
</feature>
<evidence type="ECO:0000256" key="2">
    <source>
        <dbReference type="ARBA" id="ARBA00022737"/>
    </source>
</evidence>
<evidence type="ECO:0000256" key="5">
    <source>
        <dbReference type="ARBA" id="ARBA00023292"/>
    </source>
</evidence>
<evidence type="ECO:0000256" key="1">
    <source>
        <dbReference type="ARBA" id="ARBA00022729"/>
    </source>
</evidence>
<dbReference type="Pfam" id="PF24973">
    <property type="entry name" value="EGF_LMN_ATRN"/>
    <property type="match status" value="1"/>
</dbReference>
<feature type="domain" description="Laminin EGF-like" evidence="7">
    <location>
        <begin position="65"/>
        <end position="94"/>
    </location>
</feature>
<gene>
    <name evidence="8" type="ORF">GOODEAATRI_006797</name>
</gene>
<dbReference type="InterPro" id="IPR050440">
    <property type="entry name" value="Laminin/Netrin_ECM"/>
</dbReference>
<name>A0ABV0P2E4_9TELE</name>
<accession>A0ABV0P2E4</accession>
<protein>
    <recommendedName>
        <fullName evidence="7">Laminin EGF-like domain-containing protein</fullName>
    </recommendedName>
</protein>
<dbReference type="InterPro" id="IPR002049">
    <property type="entry name" value="LE_dom"/>
</dbReference>
<evidence type="ECO:0000313" key="8">
    <source>
        <dbReference type="EMBL" id="MEQ2177750.1"/>
    </source>
</evidence>
<dbReference type="InterPro" id="IPR056863">
    <property type="entry name" value="LMN_ATRN_NET-like_EGF"/>
</dbReference>
<dbReference type="SUPFAM" id="SSF57196">
    <property type="entry name" value="EGF/Laminin"/>
    <property type="match status" value="1"/>
</dbReference>
<proteinExistence type="predicted"/>